<name>A0AAV4X112_9ARAC</name>
<reference evidence="2 3" key="1">
    <citation type="submission" date="2021-06" db="EMBL/GenBank/DDBJ databases">
        <title>Caerostris darwini draft genome.</title>
        <authorList>
            <person name="Kono N."/>
            <person name="Arakawa K."/>
        </authorList>
    </citation>
    <scope>NUCLEOTIDE SEQUENCE [LARGE SCALE GENOMIC DNA]</scope>
</reference>
<proteinExistence type="predicted"/>
<evidence type="ECO:0000313" key="2">
    <source>
        <dbReference type="EMBL" id="GIY87845.1"/>
    </source>
</evidence>
<dbReference type="EMBL" id="BPLQ01015400">
    <property type="protein sequence ID" value="GIY87845.1"/>
    <property type="molecule type" value="Genomic_DNA"/>
</dbReference>
<evidence type="ECO:0000256" key="1">
    <source>
        <dbReference type="SAM" id="MobiDB-lite"/>
    </source>
</evidence>
<feature type="compositionally biased region" description="Polar residues" evidence="1">
    <location>
        <begin position="59"/>
        <end position="69"/>
    </location>
</feature>
<comment type="caution">
    <text evidence="2">The sequence shown here is derived from an EMBL/GenBank/DDBJ whole genome shotgun (WGS) entry which is preliminary data.</text>
</comment>
<dbReference type="Proteomes" id="UP001054837">
    <property type="component" value="Unassembled WGS sequence"/>
</dbReference>
<sequence>MIPVRVIKGLRQIPPMAISDYATDTAAWKVKRLKVETKIQAKSFKKLLDLDSRSTLQSLSDFPNTSEPVLNQMKKKRRMEKESAKRDAKLDLIMAIRSWSHTDLSSKRSTSVIVKKF</sequence>
<dbReference type="AlphaFoldDB" id="A0AAV4X112"/>
<evidence type="ECO:0000313" key="3">
    <source>
        <dbReference type="Proteomes" id="UP001054837"/>
    </source>
</evidence>
<keyword evidence="3" id="KW-1185">Reference proteome</keyword>
<accession>A0AAV4X112</accession>
<organism evidence="2 3">
    <name type="scientific">Caerostris darwini</name>
    <dbReference type="NCBI Taxonomy" id="1538125"/>
    <lineage>
        <taxon>Eukaryota</taxon>
        <taxon>Metazoa</taxon>
        <taxon>Ecdysozoa</taxon>
        <taxon>Arthropoda</taxon>
        <taxon>Chelicerata</taxon>
        <taxon>Arachnida</taxon>
        <taxon>Araneae</taxon>
        <taxon>Araneomorphae</taxon>
        <taxon>Entelegynae</taxon>
        <taxon>Araneoidea</taxon>
        <taxon>Araneidae</taxon>
        <taxon>Caerostris</taxon>
    </lineage>
</organism>
<gene>
    <name evidence="2" type="ORF">CDAR_496381</name>
</gene>
<protein>
    <submittedName>
        <fullName evidence="2">Uncharacterized protein</fullName>
    </submittedName>
</protein>
<feature type="region of interest" description="Disordered" evidence="1">
    <location>
        <begin position="59"/>
        <end position="83"/>
    </location>
</feature>